<name>A0A149PFT3_9BURK</name>
<reference evidence="1 2" key="1">
    <citation type="journal article" date="2015" name="Int. J. Syst. Evol. Microbiol.">
        <title>Burkholderia monticola sp. nov., isolated from mountain soil.</title>
        <authorList>
            <person name="Baek I."/>
            <person name="Seo B."/>
            <person name="Lee I."/>
            <person name="Yi H."/>
            <person name="Chun J."/>
        </authorList>
    </citation>
    <scope>NUCLEOTIDE SEQUENCE [LARGE SCALE GENOMIC DNA]</scope>
    <source>
        <strain evidence="1 2">JC2948</strain>
    </source>
</reference>
<organism evidence="1 2">
    <name type="scientific">Paraburkholderia monticola</name>
    <dbReference type="NCBI Taxonomy" id="1399968"/>
    <lineage>
        <taxon>Bacteria</taxon>
        <taxon>Pseudomonadati</taxon>
        <taxon>Pseudomonadota</taxon>
        <taxon>Betaproteobacteria</taxon>
        <taxon>Burkholderiales</taxon>
        <taxon>Burkholderiaceae</taxon>
        <taxon>Paraburkholderia</taxon>
    </lineage>
</organism>
<evidence type="ECO:0000313" key="2">
    <source>
        <dbReference type="Proteomes" id="UP000075613"/>
    </source>
</evidence>
<gene>
    <name evidence="1" type="ORF">CI15_25640</name>
</gene>
<keyword evidence="2" id="KW-1185">Reference proteome</keyword>
<proteinExistence type="predicted"/>
<evidence type="ECO:0000313" key="1">
    <source>
        <dbReference type="EMBL" id="KXU83910.1"/>
    </source>
</evidence>
<accession>A0A149PFT3</accession>
<comment type="caution">
    <text evidence="1">The sequence shown here is derived from an EMBL/GenBank/DDBJ whole genome shotgun (WGS) entry which is preliminary data.</text>
</comment>
<dbReference type="AlphaFoldDB" id="A0A149PFT3"/>
<dbReference type="STRING" id="1399968.CI15_25640"/>
<dbReference type="Proteomes" id="UP000075613">
    <property type="component" value="Unassembled WGS sequence"/>
</dbReference>
<protein>
    <submittedName>
        <fullName evidence="1">Uncharacterized protein</fullName>
    </submittedName>
</protein>
<sequence>MHGDVAGIEGSRRALTDWLDWMGFIESGAKSRLDRFIGYYEPYATSHVTLDHDEDMRTEVANVAEAVATCVEQIRNGRREPDDSLDPPRAK</sequence>
<dbReference type="EMBL" id="LRBG01000037">
    <property type="protein sequence ID" value="KXU83910.1"/>
    <property type="molecule type" value="Genomic_DNA"/>
</dbReference>